<dbReference type="FunCoup" id="A0A200PWS5">
    <property type="interactions" value="130"/>
</dbReference>
<name>A0A200PWS5_MACCD</name>
<feature type="domain" description="CBM20" evidence="2">
    <location>
        <begin position="88"/>
        <end position="190"/>
    </location>
</feature>
<proteinExistence type="predicted"/>
<dbReference type="OrthoDB" id="550577at2759"/>
<evidence type="ECO:0000313" key="4">
    <source>
        <dbReference type="Proteomes" id="UP000195402"/>
    </source>
</evidence>
<comment type="caution">
    <text evidence="3">The sequence shown here is derived from an EMBL/GenBank/DDBJ whole genome shotgun (WGS) entry which is preliminary data.</text>
</comment>
<dbReference type="SUPFAM" id="SSF49452">
    <property type="entry name" value="Starch-binding domain-like"/>
    <property type="match status" value="1"/>
</dbReference>
<evidence type="ECO:0000313" key="3">
    <source>
        <dbReference type="EMBL" id="OVA02668.1"/>
    </source>
</evidence>
<reference evidence="3 4" key="1">
    <citation type="journal article" date="2017" name="Mol. Plant">
        <title>The Genome of Medicinal Plant Macleaya cordata Provides New Insights into Benzylisoquinoline Alkaloids Metabolism.</title>
        <authorList>
            <person name="Liu X."/>
            <person name="Liu Y."/>
            <person name="Huang P."/>
            <person name="Ma Y."/>
            <person name="Qing Z."/>
            <person name="Tang Q."/>
            <person name="Cao H."/>
            <person name="Cheng P."/>
            <person name="Zheng Y."/>
            <person name="Yuan Z."/>
            <person name="Zhou Y."/>
            <person name="Liu J."/>
            <person name="Tang Z."/>
            <person name="Zhuo Y."/>
            <person name="Zhang Y."/>
            <person name="Yu L."/>
            <person name="Huang J."/>
            <person name="Yang P."/>
            <person name="Peng Q."/>
            <person name="Zhang J."/>
            <person name="Jiang W."/>
            <person name="Zhang Z."/>
            <person name="Lin K."/>
            <person name="Ro D.K."/>
            <person name="Chen X."/>
            <person name="Xiong X."/>
            <person name="Shang Y."/>
            <person name="Huang S."/>
            <person name="Zeng J."/>
        </authorList>
    </citation>
    <scope>NUCLEOTIDE SEQUENCE [LARGE SCALE GENOMIC DNA]</scope>
    <source>
        <strain evidence="4">cv. BLH2017</strain>
        <tissue evidence="3">Root</tissue>
    </source>
</reference>
<evidence type="ECO:0000256" key="1">
    <source>
        <dbReference type="SAM" id="MobiDB-lite"/>
    </source>
</evidence>
<dbReference type="InterPro" id="IPR013783">
    <property type="entry name" value="Ig-like_fold"/>
</dbReference>
<dbReference type="EMBL" id="MVGT01003948">
    <property type="protein sequence ID" value="OVA02668.1"/>
    <property type="molecule type" value="Genomic_DNA"/>
</dbReference>
<accession>A0A200PWS5</accession>
<gene>
    <name evidence="3" type="ORF">BVC80_9093g9</name>
</gene>
<dbReference type="STRING" id="56857.A0A200PWS5"/>
<feature type="compositionally biased region" description="Polar residues" evidence="1">
    <location>
        <begin position="362"/>
        <end position="371"/>
    </location>
</feature>
<dbReference type="AlphaFoldDB" id="A0A200PWS5"/>
<keyword evidence="4" id="KW-1185">Reference proteome</keyword>
<dbReference type="InterPro" id="IPR002044">
    <property type="entry name" value="CBM20"/>
</dbReference>
<evidence type="ECO:0000259" key="2">
    <source>
        <dbReference type="PROSITE" id="PS51166"/>
    </source>
</evidence>
<dbReference type="Proteomes" id="UP000195402">
    <property type="component" value="Unassembled WGS sequence"/>
</dbReference>
<dbReference type="OMA" id="FPAEMFR"/>
<dbReference type="SMART" id="SM01065">
    <property type="entry name" value="CBM_2"/>
    <property type="match status" value="1"/>
</dbReference>
<feature type="region of interest" description="Disordered" evidence="1">
    <location>
        <begin position="323"/>
        <end position="378"/>
    </location>
</feature>
<dbReference type="FunFam" id="2.60.40.10:FF:000552">
    <property type="entry name" value="Related to glucoamylase"/>
    <property type="match status" value="1"/>
</dbReference>
<dbReference type="InterPro" id="IPR013784">
    <property type="entry name" value="Carb-bd-like_fold"/>
</dbReference>
<sequence>MEALTSSSSSSSLFRKNYSNRAFSSPRALFTTKPELSFFRFQKRNNVEFSHSITLQFKAIESVYCSSSSFSSEPEGDVENVEAPTRATYQSKTVHVKFQLQKECLFGQEFLLVGDDPIFGVWDPTSAIPLDWSDGHIWSVELDIPVEKSIQFKFILREATGEVAWQPGPDRILRTWETDKTIVILEDWENVEFQKITEEDPMTNSNTEEEPMVNSDTVQEAMANSNTDELTISNSAELSVAEKMTYPKEELLVAENINYLKELIDAEDAVTSIGSSVTDEKSTSIKDEDNLVEYEGDPVLVPGLTPLPITTAEVLPKVVESNGTIDTPTVESNSNANANADEVEVEDNNVPKKHKKEEPVGNTHQEVTTGEMSDDEPEEEQLVVGLEEDLHSTNELDQLDFQSDDVDLMKTDLQWGRRTLHKLLTSLGFF</sequence>
<organism evidence="3 4">
    <name type="scientific">Macleaya cordata</name>
    <name type="common">Five-seeded plume-poppy</name>
    <name type="synonym">Bocconia cordata</name>
    <dbReference type="NCBI Taxonomy" id="56857"/>
    <lineage>
        <taxon>Eukaryota</taxon>
        <taxon>Viridiplantae</taxon>
        <taxon>Streptophyta</taxon>
        <taxon>Embryophyta</taxon>
        <taxon>Tracheophyta</taxon>
        <taxon>Spermatophyta</taxon>
        <taxon>Magnoliopsida</taxon>
        <taxon>Ranunculales</taxon>
        <taxon>Papaveraceae</taxon>
        <taxon>Papaveroideae</taxon>
        <taxon>Macleaya</taxon>
    </lineage>
</organism>
<dbReference type="Gene3D" id="2.60.40.10">
    <property type="entry name" value="Immunoglobulins"/>
    <property type="match status" value="1"/>
</dbReference>
<dbReference type="GO" id="GO:2001070">
    <property type="term" value="F:starch binding"/>
    <property type="evidence" value="ECO:0007669"/>
    <property type="project" value="InterPro"/>
</dbReference>
<dbReference type="PANTHER" id="PTHR15048:SF0">
    <property type="entry name" value="STARCH-BINDING DOMAIN-CONTAINING PROTEIN 1"/>
    <property type="match status" value="1"/>
</dbReference>
<dbReference type="PANTHER" id="PTHR15048">
    <property type="entry name" value="STARCH-BINDING DOMAIN-CONTAINING PROTEIN 1"/>
    <property type="match status" value="1"/>
</dbReference>
<protein>
    <submittedName>
        <fullName evidence="3">Carbohydrate binding module family 20</fullName>
    </submittedName>
</protein>
<feature type="compositionally biased region" description="Low complexity" evidence="1">
    <location>
        <begin position="330"/>
        <end position="340"/>
    </location>
</feature>
<dbReference type="CDD" id="cd05467">
    <property type="entry name" value="CBM20"/>
    <property type="match status" value="1"/>
</dbReference>
<dbReference type="InParanoid" id="A0A200PWS5"/>
<dbReference type="Pfam" id="PF00686">
    <property type="entry name" value="CBM_20"/>
    <property type="match status" value="1"/>
</dbReference>
<dbReference type="GO" id="GO:0016020">
    <property type="term" value="C:membrane"/>
    <property type="evidence" value="ECO:0007669"/>
    <property type="project" value="TreeGrafter"/>
</dbReference>
<dbReference type="PROSITE" id="PS51166">
    <property type="entry name" value="CBM20"/>
    <property type="match status" value="1"/>
</dbReference>